<proteinExistence type="predicted"/>
<dbReference type="Proteomes" id="UP000019146">
    <property type="component" value="Chromosome 1"/>
</dbReference>
<dbReference type="KEGG" id="bcai:K788_0004445"/>
<evidence type="ECO:0000313" key="3">
    <source>
        <dbReference type="Proteomes" id="UP000019146"/>
    </source>
</evidence>
<feature type="region of interest" description="Disordered" evidence="1">
    <location>
        <begin position="17"/>
        <end position="44"/>
    </location>
</feature>
<dbReference type="AlphaFoldDB" id="A0A0P0RAN1"/>
<gene>
    <name evidence="2" type="ORF">K788_0004445</name>
</gene>
<accession>A0A0P0RAN1</accession>
<reference evidence="2 3" key="1">
    <citation type="journal article" date="2014" name="Genome Announc.">
        <title>Draft Genome Sequence of the Haloacid-Degrading Burkholderia caribensis Strain MBA4.</title>
        <authorList>
            <person name="Pan Y."/>
            <person name="Kong K.F."/>
            <person name="Tsang J.S."/>
        </authorList>
    </citation>
    <scope>NUCLEOTIDE SEQUENCE [LARGE SCALE GENOMIC DNA]</scope>
    <source>
        <strain evidence="2 3">MBA4</strain>
    </source>
</reference>
<evidence type="ECO:0000313" key="2">
    <source>
        <dbReference type="EMBL" id="ALL65190.1"/>
    </source>
</evidence>
<evidence type="ECO:0000256" key="1">
    <source>
        <dbReference type="SAM" id="MobiDB-lite"/>
    </source>
</evidence>
<protein>
    <submittedName>
        <fullName evidence="2">Uncharacterized protein</fullName>
    </submittedName>
</protein>
<sequence length="44" mass="4622">MRAVCDGSDEIGAMAARASRNRPKSAGHADMTIRPHATLSGLEL</sequence>
<dbReference type="EMBL" id="CP012746">
    <property type="protein sequence ID" value="ALL65190.1"/>
    <property type="molecule type" value="Genomic_DNA"/>
</dbReference>
<organism evidence="2 3">
    <name type="scientific">Paraburkholderia caribensis MBA4</name>
    <dbReference type="NCBI Taxonomy" id="1323664"/>
    <lineage>
        <taxon>Bacteria</taxon>
        <taxon>Pseudomonadati</taxon>
        <taxon>Pseudomonadota</taxon>
        <taxon>Betaproteobacteria</taxon>
        <taxon>Burkholderiales</taxon>
        <taxon>Burkholderiaceae</taxon>
        <taxon>Paraburkholderia</taxon>
    </lineage>
</organism>
<name>A0A0P0RAN1_9BURK</name>